<feature type="region of interest" description="Disordered" evidence="1">
    <location>
        <begin position="1"/>
        <end position="25"/>
    </location>
</feature>
<reference evidence="2" key="1">
    <citation type="submission" date="2021-02" db="EMBL/GenBank/DDBJ databases">
        <authorList>
            <person name="Dougan E. K."/>
            <person name="Rhodes N."/>
            <person name="Thang M."/>
            <person name="Chan C."/>
        </authorList>
    </citation>
    <scope>NUCLEOTIDE SEQUENCE</scope>
</reference>
<organism evidence="2 3">
    <name type="scientific">Symbiodinium natans</name>
    <dbReference type="NCBI Taxonomy" id="878477"/>
    <lineage>
        <taxon>Eukaryota</taxon>
        <taxon>Sar</taxon>
        <taxon>Alveolata</taxon>
        <taxon>Dinophyceae</taxon>
        <taxon>Suessiales</taxon>
        <taxon>Symbiodiniaceae</taxon>
        <taxon>Symbiodinium</taxon>
    </lineage>
</organism>
<protein>
    <recommendedName>
        <fullName evidence="4">Ubiquitin-like domain-containing protein</fullName>
    </recommendedName>
</protein>
<sequence length="198" mass="22449">MSKKSPEEFLNYVEEETTSESESDPEMDMLTQMLATQDFFSTVAGSSTDDLKTVLGQITQKCEFYKEKMKVVDKTIKERALADSKMLTAERAKAKKMQDKKDKKDLRETVVSLRITYGDHTINLSVPLGYTVGMLRDAIGQAFNLTKKKTRKLHLQFGATTMSTRPRKTLATFHIHENANIIVSDPQDNNDDDDEGEQ</sequence>
<proteinExistence type="predicted"/>
<dbReference type="Proteomes" id="UP000604046">
    <property type="component" value="Unassembled WGS sequence"/>
</dbReference>
<evidence type="ECO:0000313" key="2">
    <source>
        <dbReference type="EMBL" id="CAE7204038.1"/>
    </source>
</evidence>
<keyword evidence="3" id="KW-1185">Reference proteome</keyword>
<gene>
    <name evidence="2" type="ORF">SNAT2548_LOCUS6312</name>
</gene>
<evidence type="ECO:0008006" key="4">
    <source>
        <dbReference type="Google" id="ProtNLM"/>
    </source>
</evidence>
<name>A0A812JDB3_9DINO</name>
<accession>A0A812JDB3</accession>
<evidence type="ECO:0000256" key="1">
    <source>
        <dbReference type="SAM" id="MobiDB-lite"/>
    </source>
</evidence>
<comment type="caution">
    <text evidence="2">The sequence shown here is derived from an EMBL/GenBank/DDBJ whole genome shotgun (WGS) entry which is preliminary data.</text>
</comment>
<evidence type="ECO:0000313" key="3">
    <source>
        <dbReference type="Proteomes" id="UP000604046"/>
    </source>
</evidence>
<feature type="compositionally biased region" description="Acidic residues" evidence="1">
    <location>
        <begin position="13"/>
        <end position="25"/>
    </location>
</feature>
<dbReference type="AlphaFoldDB" id="A0A812JDB3"/>
<dbReference type="EMBL" id="CAJNDS010000418">
    <property type="protein sequence ID" value="CAE7204038.1"/>
    <property type="molecule type" value="Genomic_DNA"/>
</dbReference>